<comment type="caution">
    <text evidence="2">The sequence shown here is derived from an EMBL/GenBank/DDBJ whole genome shotgun (WGS) entry which is preliminary data.</text>
</comment>
<protein>
    <submittedName>
        <fullName evidence="2">Uncharacterized protein</fullName>
    </submittedName>
</protein>
<proteinExistence type="predicted"/>
<keyword evidence="1" id="KW-1133">Transmembrane helix</keyword>
<evidence type="ECO:0000313" key="3">
    <source>
        <dbReference type="Proteomes" id="UP000012081"/>
    </source>
</evidence>
<reference evidence="2 3" key="1">
    <citation type="submission" date="2013-03" db="EMBL/GenBank/DDBJ databases">
        <title>Assembly of a new bacterial strain Brevibacillus borstelensis AK1.</title>
        <authorList>
            <person name="Rajan I."/>
            <person name="PoliReddy D."/>
            <person name="Sugumar T."/>
            <person name="Rathinam K."/>
            <person name="Alqarawi S."/>
            <person name="Khalil A.B."/>
            <person name="Sivakumar N."/>
        </authorList>
    </citation>
    <scope>NUCLEOTIDE SEQUENCE [LARGE SCALE GENOMIC DNA]</scope>
    <source>
        <strain evidence="2 3">AK1</strain>
    </source>
</reference>
<keyword evidence="3" id="KW-1185">Reference proteome</keyword>
<evidence type="ECO:0000256" key="1">
    <source>
        <dbReference type="SAM" id="Phobius"/>
    </source>
</evidence>
<dbReference type="PATRIC" id="fig|1300222.3.peg.49"/>
<organism evidence="2 3">
    <name type="scientific">Brevibacillus borstelensis AK1</name>
    <dbReference type="NCBI Taxonomy" id="1300222"/>
    <lineage>
        <taxon>Bacteria</taxon>
        <taxon>Bacillati</taxon>
        <taxon>Bacillota</taxon>
        <taxon>Bacilli</taxon>
        <taxon>Bacillales</taxon>
        <taxon>Paenibacillaceae</taxon>
        <taxon>Brevibacillus</taxon>
    </lineage>
</organism>
<evidence type="ECO:0000313" key="2">
    <source>
        <dbReference type="EMBL" id="EMT53987.1"/>
    </source>
</evidence>
<dbReference type="Proteomes" id="UP000012081">
    <property type="component" value="Unassembled WGS sequence"/>
</dbReference>
<keyword evidence="1" id="KW-0472">Membrane</keyword>
<feature type="transmembrane region" description="Helical" evidence="1">
    <location>
        <begin position="12"/>
        <end position="37"/>
    </location>
</feature>
<feature type="transmembrane region" description="Helical" evidence="1">
    <location>
        <begin position="49"/>
        <end position="71"/>
    </location>
</feature>
<dbReference type="GO" id="GO:0005886">
    <property type="term" value="C:plasma membrane"/>
    <property type="evidence" value="ECO:0007669"/>
    <property type="project" value="UniProtKB-SubCell"/>
</dbReference>
<dbReference type="AlphaFoldDB" id="M8DKI7"/>
<dbReference type="RefSeq" id="WP_003385646.1">
    <property type="nucleotide sequence ID" value="NZ_APBN01000001.1"/>
</dbReference>
<keyword evidence="1" id="KW-0812">Transmembrane</keyword>
<sequence>MEYKSHFDLPIQLIMFFPFLILLVLYALNILTSIWAYRDARKRGKSNEYALLVLIGTLLFPVMGLIVYFIMRKDS</sequence>
<dbReference type="EMBL" id="APBN01000001">
    <property type="protein sequence ID" value="EMT53987.1"/>
    <property type="molecule type" value="Genomic_DNA"/>
</dbReference>
<gene>
    <name evidence="2" type="ORF">I532_00235</name>
</gene>
<dbReference type="STRING" id="1300222.I532_00235"/>
<accession>M8DKI7</accession>
<name>M8DKI7_9BACL</name>
<dbReference type="GeneID" id="89499593"/>